<dbReference type="SMART" id="SM00320">
    <property type="entry name" value="WD40"/>
    <property type="match status" value="3"/>
</dbReference>
<comment type="caution">
    <text evidence="4">The sequence shown here is derived from an EMBL/GenBank/DDBJ whole genome shotgun (WGS) entry which is preliminary data.</text>
</comment>
<keyword evidence="1 3" id="KW-0853">WD repeat</keyword>
<gene>
    <name evidence="4" type="ORF">PNOK_0404100</name>
</gene>
<keyword evidence="5" id="KW-1185">Reference proteome</keyword>
<evidence type="ECO:0000256" key="1">
    <source>
        <dbReference type="ARBA" id="ARBA00022574"/>
    </source>
</evidence>
<dbReference type="InterPro" id="IPR050349">
    <property type="entry name" value="WD_LIS1/nudF_dynein_reg"/>
</dbReference>
<dbReference type="OrthoDB" id="538223at2759"/>
<feature type="repeat" description="WD" evidence="3">
    <location>
        <begin position="89"/>
        <end position="130"/>
    </location>
</feature>
<evidence type="ECO:0000256" key="2">
    <source>
        <dbReference type="ARBA" id="ARBA00022737"/>
    </source>
</evidence>
<dbReference type="STRING" id="2282107.A0A286UPH4"/>
<dbReference type="SUPFAM" id="SSF50978">
    <property type="entry name" value="WD40 repeat-like"/>
    <property type="match status" value="1"/>
</dbReference>
<feature type="repeat" description="WD" evidence="3">
    <location>
        <begin position="46"/>
        <end position="87"/>
    </location>
</feature>
<dbReference type="PROSITE" id="PS50082">
    <property type="entry name" value="WD_REPEATS_2"/>
    <property type="match status" value="2"/>
</dbReference>
<sequence length="200" mass="21870">MGNFQLDSTWGTSAVFSPDRKSFVFEDEGTIQVWNVNTGEPDGESMEGHTIENNRLSSSPDGQYLASGLSDRTIMIWDINKRRAKAEPFRKHAKGVEALEFSPNRNNIVPNSGDGSILVWSVPTGEVLRKIQCKGGVNPAKYSSNGLFILAGGQWWMRTWDVADDTTAPKVCPAADSSRQHHGMAASDYGMCSPLNSSKS</sequence>
<reference evidence="4 5" key="1">
    <citation type="journal article" date="2017" name="Mol. Ecol.">
        <title>Comparative and population genomic landscape of Phellinus noxius: A hypervariable fungus causing root rot in trees.</title>
        <authorList>
            <person name="Chung C.L."/>
            <person name="Lee T.J."/>
            <person name="Akiba M."/>
            <person name="Lee H.H."/>
            <person name="Kuo T.H."/>
            <person name="Liu D."/>
            <person name="Ke H.M."/>
            <person name="Yokoi T."/>
            <person name="Roa M.B."/>
            <person name="Lu M.J."/>
            <person name="Chang Y.Y."/>
            <person name="Ann P.J."/>
            <person name="Tsai J.N."/>
            <person name="Chen C.Y."/>
            <person name="Tzean S.S."/>
            <person name="Ota Y."/>
            <person name="Hattori T."/>
            <person name="Sahashi N."/>
            <person name="Liou R.F."/>
            <person name="Kikuchi T."/>
            <person name="Tsai I.J."/>
        </authorList>
    </citation>
    <scope>NUCLEOTIDE SEQUENCE [LARGE SCALE GENOMIC DNA]</scope>
    <source>
        <strain evidence="4 5">FFPRI411160</strain>
    </source>
</reference>
<proteinExistence type="predicted"/>
<dbReference type="Pfam" id="PF00400">
    <property type="entry name" value="WD40"/>
    <property type="match status" value="2"/>
</dbReference>
<protein>
    <submittedName>
        <fullName evidence="4">WD40 domain containing protein</fullName>
    </submittedName>
</protein>
<dbReference type="InterPro" id="IPR036322">
    <property type="entry name" value="WD40_repeat_dom_sf"/>
</dbReference>
<dbReference type="PROSITE" id="PS00678">
    <property type="entry name" value="WD_REPEATS_1"/>
    <property type="match status" value="1"/>
</dbReference>
<organism evidence="4 5">
    <name type="scientific">Pyrrhoderma noxium</name>
    <dbReference type="NCBI Taxonomy" id="2282107"/>
    <lineage>
        <taxon>Eukaryota</taxon>
        <taxon>Fungi</taxon>
        <taxon>Dikarya</taxon>
        <taxon>Basidiomycota</taxon>
        <taxon>Agaricomycotina</taxon>
        <taxon>Agaricomycetes</taxon>
        <taxon>Hymenochaetales</taxon>
        <taxon>Hymenochaetaceae</taxon>
        <taxon>Pyrrhoderma</taxon>
    </lineage>
</organism>
<dbReference type="AlphaFoldDB" id="A0A286UPH4"/>
<dbReference type="Proteomes" id="UP000217199">
    <property type="component" value="Unassembled WGS sequence"/>
</dbReference>
<dbReference type="EMBL" id="NBII01000003">
    <property type="protein sequence ID" value="PAV21414.1"/>
    <property type="molecule type" value="Genomic_DNA"/>
</dbReference>
<keyword evidence="2" id="KW-0677">Repeat</keyword>
<accession>A0A286UPH4</accession>
<dbReference type="PROSITE" id="PS50294">
    <property type="entry name" value="WD_REPEATS_REGION"/>
    <property type="match status" value="2"/>
</dbReference>
<name>A0A286UPH4_9AGAM</name>
<dbReference type="InterPro" id="IPR001680">
    <property type="entry name" value="WD40_rpt"/>
</dbReference>
<dbReference type="PANTHER" id="PTHR44129">
    <property type="entry name" value="WD REPEAT-CONTAINING PROTEIN POP1"/>
    <property type="match status" value="1"/>
</dbReference>
<dbReference type="InParanoid" id="A0A286UPH4"/>
<evidence type="ECO:0000256" key="3">
    <source>
        <dbReference type="PROSITE-ProRule" id="PRU00221"/>
    </source>
</evidence>
<dbReference type="InterPro" id="IPR019775">
    <property type="entry name" value="WD40_repeat_CS"/>
</dbReference>
<evidence type="ECO:0000313" key="4">
    <source>
        <dbReference type="EMBL" id="PAV21414.1"/>
    </source>
</evidence>
<dbReference type="InterPro" id="IPR015943">
    <property type="entry name" value="WD40/YVTN_repeat-like_dom_sf"/>
</dbReference>
<dbReference type="Gene3D" id="2.130.10.10">
    <property type="entry name" value="YVTN repeat-like/Quinoprotein amine dehydrogenase"/>
    <property type="match status" value="1"/>
</dbReference>
<evidence type="ECO:0000313" key="5">
    <source>
        <dbReference type="Proteomes" id="UP000217199"/>
    </source>
</evidence>